<keyword evidence="4 10" id="KW-0963">Cytoplasm</keyword>
<reference evidence="14 15" key="1">
    <citation type="journal article" date="2011" name="Front. Microbiol.">
        <title>Genomic signatures of strain selection and enhancement in Bacillus atrophaeus var. globigii, a historical biowarfare simulant.</title>
        <authorList>
            <person name="Gibbons H.S."/>
            <person name="Broomall S.M."/>
            <person name="McNew L.A."/>
            <person name="Daligault H."/>
            <person name="Chapman C."/>
            <person name="Bruce D."/>
            <person name="Karavis M."/>
            <person name="Krepps M."/>
            <person name="McGregor P.A."/>
            <person name="Hong C."/>
            <person name="Park K.H."/>
            <person name="Akmal A."/>
            <person name="Feldman A."/>
            <person name="Lin J.S."/>
            <person name="Chang W.E."/>
            <person name="Higgs B.W."/>
            <person name="Demirev P."/>
            <person name="Lindquist J."/>
            <person name="Liem A."/>
            <person name="Fochler E."/>
            <person name="Read T.D."/>
            <person name="Tapia R."/>
            <person name="Johnson S."/>
            <person name="Bishop-Lilly K.A."/>
            <person name="Detter C."/>
            <person name="Han C."/>
            <person name="Sozhamannan S."/>
            <person name="Rosenzweig C.N."/>
            <person name="Skowronski E.W."/>
        </authorList>
    </citation>
    <scope>NUCLEOTIDE SEQUENCE [LARGE SCALE GENOMIC DNA]</scope>
    <source>
        <strain evidence="14 15">Y4G10-17</strain>
    </source>
</reference>
<dbReference type="GO" id="GO:0051087">
    <property type="term" value="F:protein-folding chaperone binding"/>
    <property type="evidence" value="ECO:0007669"/>
    <property type="project" value="InterPro"/>
</dbReference>
<dbReference type="Proteomes" id="UP000287823">
    <property type="component" value="Unassembled WGS sequence"/>
</dbReference>
<keyword evidence="15" id="KW-1185">Reference proteome</keyword>
<evidence type="ECO:0000313" key="14">
    <source>
        <dbReference type="EMBL" id="RUO34514.1"/>
    </source>
</evidence>
<dbReference type="Pfam" id="PF01025">
    <property type="entry name" value="GrpE"/>
    <property type="match status" value="1"/>
</dbReference>
<evidence type="ECO:0000256" key="13">
    <source>
        <dbReference type="SAM" id="MobiDB-lite"/>
    </source>
</evidence>
<comment type="subcellular location">
    <subcellularLocation>
        <location evidence="1 10">Cytoplasm</location>
    </subcellularLocation>
</comment>
<dbReference type="Gene3D" id="3.90.20.20">
    <property type="match status" value="1"/>
</dbReference>
<evidence type="ECO:0000256" key="10">
    <source>
        <dbReference type="HAMAP-Rule" id="MF_01151"/>
    </source>
</evidence>
<dbReference type="InterPro" id="IPR000740">
    <property type="entry name" value="GrpE"/>
</dbReference>
<dbReference type="GO" id="GO:0005829">
    <property type="term" value="C:cytosol"/>
    <property type="evidence" value="ECO:0007669"/>
    <property type="project" value="TreeGrafter"/>
</dbReference>
<comment type="caution">
    <text evidence="14">The sequence shown here is derived from an EMBL/GenBank/DDBJ whole genome shotgun (WGS) entry which is preliminary data.</text>
</comment>
<keyword evidence="5 10" id="KW-0346">Stress response</keyword>
<dbReference type="PANTHER" id="PTHR21237">
    <property type="entry name" value="GRPE PROTEIN"/>
    <property type="match status" value="1"/>
</dbReference>
<evidence type="ECO:0000256" key="12">
    <source>
        <dbReference type="RuleBase" id="RU004478"/>
    </source>
</evidence>
<feature type="region of interest" description="Disordered" evidence="13">
    <location>
        <begin position="1"/>
        <end position="49"/>
    </location>
</feature>
<comment type="similarity">
    <text evidence="2 10 12">Belongs to the GrpE family.</text>
</comment>
<dbReference type="InterPro" id="IPR013805">
    <property type="entry name" value="GrpE_CC"/>
</dbReference>
<dbReference type="NCBIfam" id="NF010738">
    <property type="entry name" value="PRK14140.1"/>
    <property type="match status" value="1"/>
</dbReference>
<name>A0A432WL73_9GAMM</name>
<dbReference type="GO" id="GO:0042803">
    <property type="term" value="F:protein homodimerization activity"/>
    <property type="evidence" value="ECO:0007669"/>
    <property type="project" value="InterPro"/>
</dbReference>
<gene>
    <name evidence="10" type="primary">grpE</name>
    <name evidence="14" type="ORF">CWE14_00435</name>
</gene>
<dbReference type="GO" id="GO:0000774">
    <property type="term" value="F:adenyl-nucleotide exchange factor activity"/>
    <property type="evidence" value="ECO:0007669"/>
    <property type="project" value="InterPro"/>
</dbReference>
<evidence type="ECO:0000256" key="2">
    <source>
        <dbReference type="ARBA" id="ARBA00009054"/>
    </source>
</evidence>
<dbReference type="Gene3D" id="2.30.22.10">
    <property type="entry name" value="Head domain of nucleotide exchange factor GrpE"/>
    <property type="match status" value="1"/>
</dbReference>
<dbReference type="PROSITE" id="PS01071">
    <property type="entry name" value="GRPE"/>
    <property type="match status" value="1"/>
</dbReference>
<proteinExistence type="inferred from homology"/>
<dbReference type="GO" id="GO:0051082">
    <property type="term" value="F:unfolded protein binding"/>
    <property type="evidence" value="ECO:0007669"/>
    <property type="project" value="TreeGrafter"/>
</dbReference>
<evidence type="ECO:0000313" key="15">
    <source>
        <dbReference type="Proteomes" id="UP000287823"/>
    </source>
</evidence>
<dbReference type="CDD" id="cd00446">
    <property type="entry name" value="GrpE"/>
    <property type="match status" value="1"/>
</dbReference>
<dbReference type="EMBL" id="PIPO01000001">
    <property type="protein sequence ID" value="RUO34514.1"/>
    <property type="molecule type" value="Genomic_DNA"/>
</dbReference>
<evidence type="ECO:0000256" key="3">
    <source>
        <dbReference type="ARBA" id="ARBA00011738"/>
    </source>
</evidence>
<evidence type="ECO:0000256" key="5">
    <source>
        <dbReference type="ARBA" id="ARBA00023016"/>
    </source>
</evidence>
<dbReference type="RefSeq" id="WP_126797591.1">
    <property type="nucleotide sequence ID" value="NZ_PIPO01000001.1"/>
</dbReference>
<feature type="compositionally biased region" description="Polar residues" evidence="13">
    <location>
        <begin position="1"/>
        <end position="45"/>
    </location>
</feature>
<evidence type="ECO:0000256" key="9">
    <source>
        <dbReference type="ARBA" id="ARBA00076414"/>
    </source>
</evidence>
<dbReference type="HAMAP" id="MF_01151">
    <property type="entry name" value="GrpE"/>
    <property type="match status" value="1"/>
</dbReference>
<dbReference type="PRINTS" id="PR00773">
    <property type="entry name" value="GRPEPROTEIN"/>
</dbReference>
<sequence length="210" mass="22822">MTKPDNSQSAESHDQQQPQDAAPSSEQQADNQQPNGQADEQSQLQRIGELEAALAAAEGEASARKDAALRAAAEAENVRRRAAQDVQKARDFALEKFAGELLPVVDNLERAMQSMDAEEDAIKSVLEGIDMTYKSFLSTLEKFGVEVVDPEGQPFNPEHHEAMGMQESEEHAPNTVMAVMQKGYTLNGRLLRPAMVMVSRAPTSGVNTTA</sequence>
<dbReference type="AlphaFoldDB" id="A0A432WL73"/>
<dbReference type="PANTHER" id="PTHR21237:SF23">
    <property type="entry name" value="GRPE PROTEIN HOMOLOG, MITOCHONDRIAL"/>
    <property type="match status" value="1"/>
</dbReference>
<comment type="subunit">
    <text evidence="3 10">Homodimer.</text>
</comment>
<organism evidence="14 15">
    <name type="scientific">Aliidiomarina soli</name>
    <dbReference type="NCBI Taxonomy" id="1928574"/>
    <lineage>
        <taxon>Bacteria</taxon>
        <taxon>Pseudomonadati</taxon>
        <taxon>Pseudomonadota</taxon>
        <taxon>Gammaproteobacteria</taxon>
        <taxon>Alteromonadales</taxon>
        <taxon>Idiomarinaceae</taxon>
        <taxon>Aliidiomarina</taxon>
    </lineage>
</organism>
<evidence type="ECO:0000256" key="8">
    <source>
        <dbReference type="ARBA" id="ARBA00072274"/>
    </source>
</evidence>
<evidence type="ECO:0000256" key="4">
    <source>
        <dbReference type="ARBA" id="ARBA00022490"/>
    </source>
</evidence>
<dbReference type="SUPFAM" id="SSF58014">
    <property type="entry name" value="Coiled-coil domain of nucleotide exchange factor GrpE"/>
    <property type="match status" value="1"/>
</dbReference>
<accession>A0A432WL73</accession>
<evidence type="ECO:0000256" key="7">
    <source>
        <dbReference type="ARBA" id="ARBA00053401"/>
    </source>
</evidence>
<dbReference type="InterPro" id="IPR009012">
    <property type="entry name" value="GrpE_head"/>
</dbReference>
<dbReference type="SUPFAM" id="SSF51064">
    <property type="entry name" value="Head domain of nucleotide exchange factor GrpE"/>
    <property type="match status" value="1"/>
</dbReference>
<dbReference type="GO" id="GO:0006457">
    <property type="term" value="P:protein folding"/>
    <property type="evidence" value="ECO:0007669"/>
    <property type="project" value="InterPro"/>
</dbReference>
<dbReference type="FunFam" id="2.30.22.10:FF:000001">
    <property type="entry name" value="Protein GrpE"/>
    <property type="match status" value="1"/>
</dbReference>
<dbReference type="NCBIfam" id="NF010748">
    <property type="entry name" value="PRK14150.1"/>
    <property type="match status" value="1"/>
</dbReference>
<evidence type="ECO:0000256" key="1">
    <source>
        <dbReference type="ARBA" id="ARBA00004496"/>
    </source>
</evidence>
<dbReference type="NCBIfam" id="NF010737">
    <property type="entry name" value="PRK14139.1"/>
    <property type="match status" value="1"/>
</dbReference>
<comment type="function">
    <text evidence="7 10 11">Participates actively in the response to hyperosmotic and heat shock by preventing the aggregation of stress-denatured proteins, in association with DnaK and GrpE. It is the nucleotide exchange factor for DnaK and may function as a thermosensor. Unfolded proteins bind initially to DnaJ; upon interaction with the DnaJ-bound protein, DnaK hydrolyzes its bound ATP, resulting in the formation of a stable complex. GrpE releases ADP from DnaK; ATP binding to DnaK triggers the release of the substrate protein, thus completing the reaction cycle. Several rounds of ATP-dependent interactions between DnaJ, DnaK and GrpE are required for fully efficient folding.</text>
</comment>
<protein>
    <recommendedName>
        <fullName evidence="8 10">Protein GrpE</fullName>
    </recommendedName>
    <alternativeName>
        <fullName evidence="9 10">HSP-70 cofactor</fullName>
    </alternativeName>
</protein>
<evidence type="ECO:0000256" key="11">
    <source>
        <dbReference type="RuleBase" id="RU000639"/>
    </source>
</evidence>
<evidence type="ECO:0000256" key="6">
    <source>
        <dbReference type="ARBA" id="ARBA00023186"/>
    </source>
</evidence>
<keyword evidence="6 10" id="KW-0143">Chaperone</keyword>